<dbReference type="HOGENOM" id="CLU_1429931_0_0_1"/>
<dbReference type="STRING" id="3055.A8JD41"/>
<dbReference type="InParanoid" id="A8JD41"/>
<gene>
    <name evidence="1" type="ORF">CHLRE_01g000850v5</name>
</gene>
<sequence length="190" mass="20686">MATAMLSKTVPGVLLGSTSSRRSPLAFSSGCTTRVLRALAPRPAPAGPTSSGRAVALVVRASNEEKEVQYNKEFGYSRKDVILIGVGLIALGYALYYGLQAGGMEPGMAGNWVQLIIFMGICVGWVSTYIFRVATKQMTYVKQLEQYEEAVMRKRVEEMTEAELEQLASEVDADKQRKAAARAAAQQQQQ</sequence>
<dbReference type="AlphaFoldDB" id="A8JD41"/>
<proteinExistence type="predicted"/>
<dbReference type="RefSeq" id="XP_001700362.1">
    <property type="nucleotide sequence ID" value="XM_001700310.2"/>
</dbReference>
<dbReference type="PaxDb" id="3055-EDO98204"/>
<accession>A8JD41</accession>
<dbReference type="Proteomes" id="UP000006906">
    <property type="component" value="Chromosome 1"/>
</dbReference>
<dbReference type="OMA" id="IFMGICV"/>
<name>A8JD41_CHLRE</name>
<dbReference type="FunCoup" id="A8JD41">
    <property type="interactions" value="387"/>
</dbReference>
<dbReference type="PANTHER" id="PTHR35734:SF1">
    <property type="entry name" value="OS01G0805200 PROTEIN"/>
    <property type="match status" value="1"/>
</dbReference>
<dbReference type="OrthoDB" id="5023at2759"/>
<dbReference type="Pfam" id="PF11460">
    <property type="entry name" value="DUF3007"/>
    <property type="match status" value="1"/>
</dbReference>
<dbReference type="PANTHER" id="PTHR35734">
    <property type="entry name" value="OS01G0805200 PROTEIN"/>
    <property type="match status" value="1"/>
</dbReference>
<dbReference type="InterPro" id="IPR021562">
    <property type="entry name" value="DUF3007"/>
</dbReference>
<dbReference type="eggNOG" id="ENOG502S5FW">
    <property type="taxonomic scope" value="Eukaryota"/>
</dbReference>
<reference evidence="1 2" key="1">
    <citation type="journal article" date="2007" name="Science">
        <title>The Chlamydomonas genome reveals the evolution of key animal and plant functions.</title>
        <authorList>
            <person name="Merchant S.S."/>
            <person name="Prochnik S.E."/>
            <person name="Vallon O."/>
            <person name="Harris E.H."/>
            <person name="Karpowicz S.J."/>
            <person name="Witman G.B."/>
            <person name="Terry A."/>
            <person name="Salamov A."/>
            <person name="Fritz-Laylin L.K."/>
            <person name="Marechal-Drouard L."/>
            <person name="Marshall W.F."/>
            <person name="Qu L.H."/>
            <person name="Nelson D.R."/>
            <person name="Sanderfoot A.A."/>
            <person name="Spalding M.H."/>
            <person name="Kapitonov V.V."/>
            <person name="Ren Q."/>
            <person name="Ferris P."/>
            <person name="Lindquist E."/>
            <person name="Shapiro H."/>
            <person name="Lucas S.M."/>
            <person name="Grimwood J."/>
            <person name="Schmutz J."/>
            <person name="Cardol P."/>
            <person name="Cerutti H."/>
            <person name="Chanfreau G."/>
            <person name="Chen C.L."/>
            <person name="Cognat V."/>
            <person name="Croft M.T."/>
            <person name="Dent R."/>
            <person name="Dutcher S."/>
            <person name="Fernandez E."/>
            <person name="Fukuzawa H."/>
            <person name="Gonzalez-Ballester D."/>
            <person name="Gonzalez-Halphen D."/>
            <person name="Hallmann A."/>
            <person name="Hanikenne M."/>
            <person name="Hippler M."/>
            <person name="Inwood W."/>
            <person name="Jabbari K."/>
            <person name="Kalanon M."/>
            <person name="Kuras R."/>
            <person name="Lefebvre P.A."/>
            <person name="Lemaire S.D."/>
            <person name="Lobanov A.V."/>
            <person name="Lohr M."/>
            <person name="Manuell A."/>
            <person name="Meier I."/>
            <person name="Mets L."/>
            <person name="Mittag M."/>
            <person name="Mittelmeier T."/>
            <person name="Moroney J.V."/>
            <person name="Moseley J."/>
            <person name="Napoli C."/>
            <person name="Nedelcu A.M."/>
            <person name="Niyogi K."/>
            <person name="Novoselov S.V."/>
            <person name="Paulsen I.T."/>
            <person name="Pazour G."/>
            <person name="Purton S."/>
            <person name="Ral J.P."/>
            <person name="Riano-Pachon D.M."/>
            <person name="Riekhof W."/>
            <person name="Rymarquis L."/>
            <person name="Schroda M."/>
            <person name="Stern D."/>
            <person name="Umen J."/>
            <person name="Willows R."/>
            <person name="Wilson N."/>
            <person name="Zimmer S.L."/>
            <person name="Allmer J."/>
            <person name="Balk J."/>
            <person name="Bisova K."/>
            <person name="Chen C.J."/>
            <person name="Elias M."/>
            <person name="Gendler K."/>
            <person name="Hauser C."/>
            <person name="Lamb M.R."/>
            <person name="Ledford H."/>
            <person name="Long J.C."/>
            <person name="Minagawa J."/>
            <person name="Page M.D."/>
            <person name="Pan J."/>
            <person name="Pootakham W."/>
            <person name="Roje S."/>
            <person name="Rose A."/>
            <person name="Stahlberg E."/>
            <person name="Terauchi A.M."/>
            <person name="Yang P."/>
            <person name="Ball S."/>
            <person name="Bowler C."/>
            <person name="Dieckmann C.L."/>
            <person name="Gladyshev V.N."/>
            <person name="Green P."/>
            <person name="Jorgensen R."/>
            <person name="Mayfield S."/>
            <person name="Mueller-Roeber B."/>
            <person name="Rajamani S."/>
            <person name="Sayre R.T."/>
            <person name="Brokstein P."/>
            <person name="Dubchak I."/>
            <person name="Goodstein D."/>
            <person name="Hornick L."/>
            <person name="Huang Y.W."/>
            <person name="Jhaveri J."/>
            <person name="Luo Y."/>
            <person name="Martinez D."/>
            <person name="Ngau W.C."/>
            <person name="Otillar B."/>
            <person name="Poliakov A."/>
            <person name="Porter A."/>
            <person name="Szajkowski L."/>
            <person name="Werner G."/>
            <person name="Zhou K."/>
            <person name="Grigoriev I.V."/>
            <person name="Rokhsar D.S."/>
            <person name="Grossman A.R."/>
        </authorList>
    </citation>
    <scope>NUCLEOTIDE SEQUENCE [LARGE SCALE GENOMIC DNA]</scope>
    <source>
        <strain evidence="2">CC-503</strain>
    </source>
</reference>
<dbReference type="GeneID" id="5725912"/>
<evidence type="ECO:0000313" key="2">
    <source>
        <dbReference type="Proteomes" id="UP000006906"/>
    </source>
</evidence>
<keyword evidence="2" id="KW-1185">Reference proteome</keyword>
<evidence type="ECO:0000313" key="1">
    <source>
        <dbReference type="EMBL" id="PNW87755.1"/>
    </source>
</evidence>
<dbReference type="Gramene" id="PNW87755">
    <property type="protein sequence ID" value="PNW87755"/>
    <property type="gene ID" value="CHLRE_01g000850v5"/>
</dbReference>
<protein>
    <submittedName>
        <fullName evidence="1">Uncharacterized protein</fullName>
    </submittedName>
</protein>
<dbReference type="EMBL" id="CM008962">
    <property type="protein sequence ID" value="PNW87755.1"/>
    <property type="molecule type" value="Genomic_DNA"/>
</dbReference>
<dbReference type="KEGG" id="cre:CHLRE_01g000850v5"/>
<organism evidence="1 2">
    <name type="scientific">Chlamydomonas reinhardtii</name>
    <name type="common">Chlamydomonas smithii</name>
    <dbReference type="NCBI Taxonomy" id="3055"/>
    <lineage>
        <taxon>Eukaryota</taxon>
        <taxon>Viridiplantae</taxon>
        <taxon>Chlorophyta</taxon>
        <taxon>core chlorophytes</taxon>
        <taxon>Chlorophyceae</taxon>
        <taxon>CS clade</taxon>
        <taxon>Chlamydomonadales</taxon>
        <taxon>Chlamydomonadaceae</taxon>
        <taxon>Chlamydomonas</taxon>
    </lineage>
</organism>